<name>A0A0F9RTY7_9ZZZZ</name>
<comment type="caution">
    <text evidence="1">The sequence shown here is derived from an EMBL/GenBank/DDBJ whole genome shotgun (WGS) entry which is preliminary data.</text>
</comment>
<dbReference type="EMBL" id="LAZR01003216">
    <property type="protein sequence ID" value="KKN20708.1"/>
    <property type="molecule type" value="Genomic_DNA"/>
</dbReference>
<reference evidence="1" key="1">
    <citation type="journal article" date="2015" name="Nature">
        <title>Complex archaea that bridge the gap between prokaryotes and eukaryotes.</title>
        <authorList>
            <person name="Spang A."/>
            <person name="Saw J.H."/>
            <person name="Jorgensen S.L."/>
            <person name="Zaremba-Niedzwiedzka K."/>
            <person name="Martijn J."/>
            <person name="Lind A.E."/>
            <person name="van Eijk R."/>
            <person name="Schleper C."/>
            <person name="Guy L."/>
            <person name="Ettema T.J."/>
        </authorList>
    </citation>
    <scope>NUCLEOTIDE SEQUENCE</scope>
</reference>
<dbReference type="AlphaFoldDB" id="A0A0F9RTY7"/>
<proteinExistence type="predicted"/>
<accession>A0A0F9RTY7</accession>
<organism evidence="1">
    <name type="scientific">marine sediment metagenome</name>
    <dbReference type="NCBI Taxonomy" id="412755"/>
    <lineage>
        <taxon>unclassified sequences</taxon>
        <taxon>metagenomes</taxon>
        <taxon>ecological metagenomes</taxon>
    </lineage>
</organism>
<protein>
    <submittedName>
        <fullName evidence="1">Uncharacterized protein</fullName>
    </submittedName>
</protein>
<evidence type="ECO:0000313" key="1">
    <source>
        <dbReference type="EMBL" id="KKN20708.1"/>
    </source>
</evidence>
<gene>
    <name evidence="1" type="ORF">LCGC14_0932800</name>
</gene>
<sequence length="65" mass="7416">MTTKEMIDKLSTLPPETIVIWEDTIEGNDCEVDGIYVLRFHPVKGETDEKYAYITPSLSERGKVL</sequence>